<dbReference type="Proteomes" id="UP000262440">
    <property type="component" value="Segment"/>
</dbReference>
<reference evidence="1 2" key="1">
    <citation type="journal article" date="2018" name="Front. Microbiol.">
        <title>Jumbo Bacteriophages Are Represented Within an Increasing Diversity of Environmental Viruses Infecting the Emerging Phytopathogen, Dickeya solani.</title>
        <authorList>
            <person name="Day A.W."/>
            <person name="Ahn J."/>
            <person name="Salmond G.P.C."/>
        </authorList>
    </citation>
    <scope>NUCLEOTIDE SEQUENCE [LARGE SCALE GENOMIC DNA]</scope>
</reference>
<dbReference type="EMBL" id="MH460463">
    <property type="protein sequence ID" value="AXG67290.1"/>
    <property type="molecule type" value="Genomic_DNA"/>
</dbReference>
<name>A0A384ZYF4_9CAUD</name>
<protein>
    <submittedName>
        <fullName evidence="1">Uncharacterized protein</fullName>
    </submittedName>
</protein>
<evidence type="ECO:0000313" key="1">
    <source>
        <dbReference type="EMBL" id="AXG67290.1"/>
    </source>
</evidence>
<keyword evidence="2" id="KW-1185">Reference proteome</keyword>
<accession>A0A384ZYF4</accession>
<organism evidence="1 2">
    <name type="scientific">Dickeya phage vB_DsoM_AD1</name>
    <dbReference type="NCBI Taxonomy" id="2283029"/>
    <lineage>
        <taxon>Viruses</taxon>
        <taxon>Duplodnaviria</taxon>
        <taxon>Heunggongvirae</taxon>
        <taxon>Uroviricota</taxon>
        <taxon>Caudoviricetes</taxon>
        <taxon>Alexandravirus</taxon>
        <taxon>Alexandravirus AD1</taxon>
    </lineage>
</organism>
<sequence>MAEKQVVLDLIADVASPTEVIFEDGQSSNEWLAPYDLRLTVSQNEGPNGYPEVNIIGDEDNLKRFLSEQDLEGSVEEVK</sequence>
<gene>
    <name evidence="1" type="ORF">AD1_246</name>
</gene>
<proteinExistence type="predicted"/>
<evidence type="ECO:0000313" key="2">
    <source>
        <dbReference type="Proteomes" id="UP000262440"/>
    </source>
</evidence>